<feature type="region of interest" description="Disordered" evidence="1">
    <location>
        <begin position="293"/>
        <end position="326"/>
    </location>
</feature>
<dbReference type="OrthoDB" id="3070411at2759"/>
<feature type="compositionally biased region" description="Low complexity" evidence="1">
    <location>
        <begin position="360"/>
        <end position="383"/>
    </location>
</feature>
<dbReference type="AlphaFoldDB" id="A0A8H6W8U6"/>
<feature type="region of interest" description="Disordered" evidence="1">
    <location>
        <begin position="530"/>
        <end position="620"/>
    </location>
</feature>
<feature type="region of interest" description="Disordered" evidence="1">
    <location>
        <begin position="88"/>
        <end position="113"/>
    </location>
</feature>
<keyword evidence="3" id="KW-1185">Reference proteome</keyword>
<evidence type="ECO:0000256" key="1">
    <source>
        <dbReference type="SAM" id="MobiDB-lite"/>
    </source>
</evidence>
<proteinExistence type="predicted"/>
<dbReference type="RefSeq" id="XP_037223439.1">
    <property type="nucleotide sequence ID" value="XM_037360554.1"/>
</dbReference>
<comment type="caution">
    <text evidence="2">The sequence shown here is derived from an EMBL/GenBank/DDBJ whole genome shotgun (WGS) entry which is preliminary data.</text>
</comment>
<organism evidence="2 3">
    <name type="scientific">Mycena indigotica</name>
    <dbReference type="NCBI Taxonomy" id="2126181"/>
    <lineage>
        <taxon>Eukaryota</taxon>
        <taxon>Fungi</taxon>
        <taxon>Dikarya</taxon>
        <taxon>Basidiomycota</taxon>
        <taxon>Agaricomycotina</taxon>
        <taxon>Agaricomycetes</taxon>
        <taxon>Agaricomycetidae</taxon>
        <taxon>Agaricales</taxon>
        <taxon>Marasmiineae</taxon>
        <taxon>Mycenaceae</taxon>
        <taxon>Mycena</taxon>
    </lineage>
</organism>
<dbReference type="Proteomes" id="UP000636479">
    <property type="component" value="Unassembled WGS sequence"/>
</dbReference>
<dbReference type="EMBL" id="JACAZF010000003">
    <property type="protein sequence ID" value="KAF7309989.1"/>
    <property type="molecule type" value="Genomic_DNA"/>
</dbReference>
<feature type="region of interest" description="Disordered" evidence="1">
    <location>
        <begin position="1"/>
        <end position="26"/>
    </location>
</feature>
<protein>
    <submittedName>
        <fullName evidence="2">Uncharacterized protein</fullName>
    </submittedName>
</protein>
<gene>
    <name evidence="2" type="ORF">MIND_00371700</name>
</gene>
<evidence type="ECO:0000313" key="3">
    <source>
        <dbReference type="Proteomes" id="UP000636479"/>
    </source>
</evidence>
<reference evidence="2" key="1">
    <citation type="submission" date="2020-05" db="EMBL/GenBank/DDBJ databases">
        <title>Mycena genomes resolve the evolution of fungal bioluminescence.</title>
        <authorList>
            <person name="Tsai I.J."/>
        </authorList>
    </citation>
    <scope>NUCLEOTIDE SEQUENCE</scope>
    <source>
        <strain evidence="2">171206Taipei</strain>
    </source>
</reference>
<name>A0A8H6W8U6_9AGAR</name>
<sequence>MNDLPTSTFALPFERPHSNTSEPSSILSMPTTITEVMQDDALQVCIDLAERSRRHSLGLMRKPVRSSPLARPSLCDDVVEVDEAAMAPFPSPTRTASSPNLRSLTTQSDSTLKKNLSRRASIFDLVRRPRKSSALPAPKKNERVVGIKSEPGYKAKPPARLDLGLAHSGMKLDLPLPPPLSPRRRSRARSRSEMTSANMPVIVKTPDLAAFPLPPPNYPVARTQASSNQRHSLSRSNSSSRTSLLSALGPDRVDNDTGDSWLTSLPFGDPDTPRFSRLGLSASTVVLPVPAKAAKRKSLRGEGGKRISLAPPTEDIKSQTPPPFSQQLHIITNGTMSIVSTAVPPRASSLQNSPSGTIASVSTPSLRSSRSPSLSSDGPSTPDAVWSRSVVGVETSGDDPTVVSRESLDLDLLSELVGREFAMRSPCPFILTQDAESDDGHGIRGMSSEKSKLVNENLATLTPAPAAHDRSTSGIVKDTASVNSNSRASTGNMWLSRPVSDTASLRHRRSSANSQQGTSFLWFGSGDSTFGAESQEEEQPKDVALTVRDHARRRSRSLSTLALDPGLDSPGKRDTSWVPRSKASKLLGMDEPFVPDAATPHYSKKSALQDADIPEGKTGSSSLRRLLRSIGLARKPQYPNSDFAAFTHQADI</sequence>
<feature type="region of interest" description="Disordered" evidence="1">
    <location>
        <begin position="130"/>
        <end position="197"/>
    </location>
</feature>
<feature type="compositionally biased region" description="Low complexity" evidence="1">
    <location>
        <begin position="226"/>
        <end position="246"/>
    </location>
</feature>
<feature type="region of interest" description="Disordered" evidence="1">
    <location>
        <begin position="214"/>
        <end position="256"/>
    </location>
</feature>
<dbReference type="GeneID" id="59343070"/>
<feature type="compositionally biased region" description="Polar residues" evidence="1">
    <location>
        <begin position="348"/>
        <end position="359"/>
    </location>
</feature>
<accession>A0A8H6W8U6</accession>
<feature type="compositionally biased region" description="Polar residues" evidence="1">
    <location>
        <begin position="92"/>
        <end position="113"/>
    </location>
</feature>
<feature type="region of interest" description="Disordered" evidence="1">
    <location>
        <begin position="345"/>
        <end position="385"/>
    </location>
</feature>
<evidence type="ECO:0000313" key="2">
    <source>
        <dbReference type="EMBL" id="KAF7309989.1"/>
    </source>
</evidence>